<evidence type="ECO:0000313" key="3">
    <source>
        <dbReference type="Proteomes" id="UP001596548"/>
    </source>
</evidence>
<dbReference type="EMBL" id="JBHTBJ010000009">
    <property type="protein sequence ID" value="MFC7275421.1"/>
    <property type="molecule type" value="Genomic_DNA"/>
</dbReference>
<feature type="compositionally biased region" description="Polar residues" evidence="1">
    <location>
        <begin position="137"/>
        <end position="162"/>
    </location>
</feature>
<dbReference type="Proteomes" id="UP001596548">
    <property type="component" value="Unassembled WGS sequence"/>
</dbReference>
<feature type="region of interest" description="Disordered" evidence="1">
    <location>
        <begin position="117"/>
        <end position="164"/>
    </location>
</feature>
<comment type="caution">
    <text evidence="2">The sequence shown here is derived from an EMBL/GenBank/DDBJ whole genome shotgun (WGS) entry which is preliminary data.</text>
</comment>
<protein>
    <submittedName>
        <fullName evidence="2">Adenosylcobinamide amidohydrolase</fullName>
    </submittedName>
</protein>
<dbReference type="PANTHER" id="PTHR35336">
    <property type="entry name" value="ADENOSYLCOBINAMIDE AMIDOHYDROLASE"/>
    <property type="match status" value="1"/>
</dbReference>
<dbReference type="RefSeq" id="WP_378968502.1">
    <property type="nucleotide sequence ID" value="NZ_JBHTBJ010000009.1"/>
</dbReference>
<gene>
    <name evidence="2" type="ORF">ACFQS1_15640</name>
</gene>
<evidence type="ECO:0000313" key="2">
    <source>
        <dbReference type="EMBL" id="MFC7275421.1"/>
    </source>
</evidence>
<dbReference type="PANTHER" id="PTHR35336:SF5">
    <property type="entry name" value="ADENOSYLCOBINAMIDE AMIDOHYDROLASE"/>
    <property type="match status" value="1"/>
</dbReference>
<sequence>MLGEPTLTHRSEGGHDIPLLVWRLPVPVRSISSAVLGGGVGECRWVVNASVPMSYDRDDPAVHLAELAAGLGLSGPGVGLLTGVDVADVVAAADEGVRVWATVGLGAPIQAAANVERPAVPSSTPERQAITPGRQAIPSSTSERQAVPSSTPKRQAVPSSTPDRLRPGTVNVVVWVPPRLGDAALVNAVATVTEAKTQAIRELGLAATGTATDAVCVLCPAEGEAAEYGGPRSTWGARLARAAYRAVLRGGAINLAGTQSWSDRAGRP</sequence>
<name>A0ABW2HRH5_9ACTN</name>
<accession>A0ABW2HRH5</accession>
<keyword evidence="3" id="KW-1185">Reference proteome</keyword>
<proteinExistence type="predicted"/>
<reference evidence="3" key="1">
    <citation type="journal article" date="2019" name="Int. J. Syst. Evol. Microbiol.">
        <title>The Global Catalogue of Microorganisms (GCM) 10K type strain sequencing project: providing services to taxonomists for standard genome sequencing and annotation.</title>
        <authorList>
            <consortium name="The Broad Institute Genomics Platform"/>
            <consortium name="The Broad Institute Genome Sequencing Center for Infectious Disease"/>
            <person name="Wu L."/>
            <person name="Ma J."/>
        </authorList>
    </citation>
    <scope>NUCLEOTIDE SEQUENCE [LARGE SCALE GENOMIC DNA]</scope>
    <source>
        <strain evidence="3">XZYJT-10</strain>
    </source>
</reference>
<dbReference type="Pfam" id="PF01955">
    <property type="entry name" value="CbiZ"/>
    <property type="match status" value="1"/>
</dbReference>
<evidence type="ECO:0000256" key="1">
    <source>
        <dbReference type="SAM" id="MobiDB-lite"/>
    </source>
</evidence>
<organism evidence="2 3">
    <name type="scientific">Paractinoplanes rhizophilus</name>
    <dbReference type="NCBI Taxonomy" id="1416877"/>
    <lineage>
        <taxon>Bacteria</taxon>
        <taxon>Bacillati</taxon>
        <taxon>Actinomycetota</taxon>
        <taxon>Actinomycetes</taxon>
        <taxon>Micromonosporales</taxon>
        <taxon>Micromonosporaceae</taxon>
        <taxon>Paractinoplanes</taxon>
    </lineage>
</organism>
<dbReference type="InterPro" id="IPR052209">
    <property type="entry name" value="CbiZ"/>
</dbReference>
<dbReference type="InterPro" id="IPR002808">
    <property type="entry name" value="AdoCbi_amidolase"/>
</dbReference>